<organism evidence="5 6">
    <name type="scientific">Ophiostoma piceae (strain UAMH 11346)</name>
    <name type="common">Sap stain fungus</name>
    <dbReference type="NCBI Taxonomy" id="1262450"/>
    <lineage>
        <taxon>Eukaryota</taxon>
        <taxon>Fungi</taxon>
        <taxon>Dikarya</taxon>
        <taxon>Ascomycota</taxon>
        <taxon>Pezizomycotina</taxon>
        <taxon>Sordariomycetes</taxon>
        <taxon>Sordariomycetidae</taxon>
        <taxon>Ophiostomatales</taxon>
        <taxon>Ophiostomataceae</taxon>
        <taxon>Ophiostoma</taxon>
    </lineage>
</organism>
<evidence type="ECO:0000313" key="5">
    <source>
        <dbReference type="EMBL" id="EPE09808.1"/>
    </source>
</evidence>
<dbReference type="InterPro" id="IPR036864">
    <property type="entry name" value="Zn2-C6_fun-type_DNA-bd_sf"/>
</dbReference>
<dbReference type="InterPro" id="IPR001138">
    <property type="entry name" value="Zn2Cys6_DnaBD"/>
</dbReference>
<name>S3CT17_OPHP1</name>
<dbReference type="Proteomes" id="UP000016923">
    <property type="component" value="Unassembled WGS sequence"/>
</dbReference>
<evidence type="ECO:0000256" key="3">
    <source>
        <dbReference type="SAM" id="MobiDB-lite"/>
    </source>
</evidence>
<dbReference type="InterPro" id="IPR050797">
    <property type="entry name" value="Carb_Metab_Trans_Reg"/>
</dbReference>
<dbReference type="InterPro" id="IPR007219">
    <property type="entry name" value="XnlR_reg_dom"/>
</dbReference>
<keyword evidence="2" id="KW-0539">Nucleus</keyword>
<protein>
    <submittedName>
        <fullName evidence="5">Zn 2cys6 transcription factor</fullName>
    </submittedName>
</protein>
<gene>
    <name evidence="5" type="ORF">F503_07584</name>
</gene>
<dbReference type="Pfam" id="PF00172">
    <property type="entry name" value="Zn_clus"/>
    <property type="match status" value="1"/>
</dbReference>
<dbReference type="EMBL" id="KE148147">
    <property type="protein sequence ID" value="EPE09808.1"/>
    <property type="molecule type" value="Genomic_DNA"/>
</dbReference>
<dbReference type="PANTHER" id="PTHR31668:SF30">
    <property type="entry name" value="ZN(II)2CYS6 TRANSCRIPTION FACTOR (EUROFUNG)"/>
    <property type="match status" value="1"/>
</dbReference>
<dbReference type="VEuPathDB" id="FungiDB:F503_07584"/>
<dbReference type="HOGENOM" id="CLU_438110_0_0_1"/>
<dbReference type="GO" id="GO:0000981">
    <property type="term" value="F:DNA-binding transcription factor activity, RNA polymerase II-specific"/>
    <property type="evidence" value="ECO:0007669"/>
    <property type="project" value="InterPro"/>
</dbReference>
<dbReference type="GO" id="GO:0008270">
    <property type="term" value="F:zinc ion binding"/>
    <property type="evidence" value="ECO:0007669"/>
    <property type="project" value="InterPro"/>
</dbReference>
<dbReference type="PANTHER" id="PTHR31668">
    <property type="entry name" value="GLUCOSE TRANSPORT TRANSCRIPTION REGULATOR RGT1-RELATED-RELATED"/>
    <property type="match status" value="1"/>
</dbReference>
<dbReference type="SUPFAM" id="SSF57701">
    <property type="entry name" value="Zn2/Cys6 DNA-binding domain"/>
    <property type="match status" value="1"/>
</dbReference>
<feature type="compositionally biased region" description="Polar residues" evidence="3">
    <location>
        <begin position="85"/>
        <end position="96"/>
    </location>
</feature>
<keyword evidence="1" id="KW-0479">Metal-binding</keyword>
<evidence type="ECO:0000256" key="2">
    <source>
        <dbReference type="ARBA" id="ARBA00023242"/>
    </source>
</evidence>
<accession>S3CT17</accession>
<dbReference type="STRING" id="1262450.S3CT17"/>
<dbReference type="CDD" id="cd12148">
    <property type="entry name" value="fungal_TF_MHR"/>
    <property type="match status" value="1"/>
</dbReference>
<evidence type="ECO:0000259" key="4">
    <source>
        <dbReference type="PROSITE" id="PS50048"/>
    </source>
</evidence>
<dbReference type="Gene3D" id="4.10.240.10">
    <property type="entry name" value="Zn(2)-C6 fungal-type DNA-binding domain"/>
    <property type="match status" value="1"/>
</dbReference>
<dbReference type="Pfam" id="PF04082">
    <property type="entry name" value="Fungal_trans"/>
    <property type="match status" value="1"/>
</dbReference>
<dbReference type="PROSITE" id="PS50048">
    <property type="entry name" value="ZN2_CY6_FUNGAL_2"/>
    <property type="match status" value="1"/>
</dbReference>
<proteinExistence type="predicted"/>
<dbReference type="OrthoDB" id="39175at2759"/>
<evidence type="ECO:0000313" key="6">
    <source>
        <dbReference type="Proteomes" id="UP000016923"/>
    </source>
</evidence>
<dbReference type="GO" id="GO:0003677">
    <property type="term" value="F:DNA binding"/>
    <property type="evidence" value="ECO:0007669"/>
    <property type="project" value="InterPro"/>
</dbReference>
<dbReference type="PROSITE" id="PS00463">
    <property type="entry name" value="ZN2_CY6_FUNGAL_1"/>
    <property type="match status" value="1"/>
</dbReference>
<dbReference type="GO" id="GO:0006351">
    <property type="term" value="P:DNA-templated transcription"/>
    <property type="evidence" value="ECO:0007669"/>
    <property type="project" value="InterPro"/>
</dbReference>
<dbReference type="AlphaFoldDB" id="S3CT17"/>
<keyword evidence="6" id="KW-1185">Reference proteome</keyword>
<feature type="domain" description="Zn(2)-C6 fungal-type" evidence="4">
    <location>
        <begin position="19"/>
        <end position="52"/>
    </location>
</feature>
<sequence>MSTAATGNSRKGKKLPTAACDLCRLRKIQCNFTNEDDRSCKRCLSAGVDCTFLRGHRPRGRVSRYVTAAQEQKQGQRPRDLSVASDASTPHTNGGSPDTVVSDGLVPNIGVTHLCPLSCMALILTDFQDYLYPVLPFVHLPTLMTAVNKQLSIHEPHSRRLFQTVMAVAAATVASIPRRFSSYSNGQYASVQAMVDRATRLVYLSRGMSDTPMDDDTSLESCATSMILALAAYYTGRSTVSRSLNNESIVFFRSLRLYRKHEHEMLSGFESEICKRLFWLLYISQIHDRLDSVVPHFPFCFDPPETDWEFLMPRESEDEVHFYANSPPDLSLTGADGTNGSSPSLANQPLGPNRPIVSGFCALLRVYLCVVDVFSADFPRPPASVLLAMSLSTEPRSAAMSSMSAPERYAAPVTAQAMSPGMFRGTQLTLESVTRLVQRLDTTLAQLPAELQVAPEQYSRSDAMQTLPRNMMQRLVVAANIRMTILFVQSTTLEMFAAQTETQRAAAATAAVGPPSTNGHDEGDVEAKIWELRELFASQTLDILRQFPPEALEANGSSLIIKARKIAATLLERDETHCHLSADAIARMDGYLEQFVHALAGLDYVYPNLKALNLAAAAPDAGLL</sequence>
<reference evidence="5 6" key="1">
    <citation type="journal article" date="2013" name="BMC Genomics">
        <title>The genome and transcriptome of the pine saprophyte Ophiostoma piceae, and a comparison with the bark beetle-associated pine pathogen Grosmannia clavigera.</title>
        <authorList>
            <person name="Haridas S."/>
            <person name="Wang Y."/>
            <person name="Lim L."/>
            <person name="Massoumi Alamouti S."/>
            <person name="Jackman S."/>
            <person name="Docking R."/>
            <person name="Robertson G."/>
            <person name="Birol I."/>
            <person name="Bohlmann J."/>
            <person name="Breuil C."/>
        </authorList>
    </citation>
    <scope>NUCLEOTIDE SEQUENCE [LARGE SCALE GENOMIC DNA]</scope>
    <source>
        <strain evidence="5 6">UAMH 11346</strain>
    </source>
</reference>
<dbReference type="SMART" id="SM00066">
    <property type="entry name" value="GAL4"/>
    <property type="match status" value="1"/>
</dbReference>
<dbReference type="eggNOG" id="ENOG502T9C3">
    <property type="taxonomic scope" value="Eukaryota"/>
</dbReference>
<feature type="region of interest" description="Disordered" evidence="3">
    <location>
        <begin position="67"/>
        <end position="100"/>
    </location>
</feature>
<dbReference type="CDD" id="cd00067">
    <property type="entry name" value="GAL4"/>
    <property type="match status" value="1"/>
</dbReference>
<evidence type="ECO:0000256" key="1">
    <source>
        <dbReference type="ARBA" id="ARBA00022723"/>
    </source>
</evidence>